<keyword evidence="3" id="KW-1185">Reference proteome</keyword>
<dbReference type="Gene3D" id="1.20.1050.10">
    <property type="match status" value="1"/>
</dbReference>
<dbReference type="Gene3D" id="3.40.30.10">
    <property type="entry name" value="Glutaredoxin"/>
    <property type="match status" value="1"/>
</dbReference>
<dbReference type="OrthoDB" id="4951845at2759"/>
<dbReference type="SUPFAM" id="SSF52833">
    <property type="entry name" value="Thioredoxin-like"/>
    <property type="match status" value="1"/>
</dbReference>
<sequence>MKELGAEATEELGDGSPKWTLPVIHDSTTGAIIADSFKIASYLDDTYPDKPTLFPFGGIRAPILLFHTYFMQTAIAPGRPIFVSQAFFVLNPASKDYFRRTREAAFKMKIEEFAPAGPKREGIWAAFKEGLDNIASMYASNGDGTLPYFYGETISYADLIVVSHLLSIRTVLGPETPEWKVLEGWHGGRWKKLLELTKKYHEVDA</sequence>
<dbReference type="SUPFAM" id="SSF47616">
    <property type="entry name" value="GST C-terminal domain-like"/>
    <property type="match status" value="1"/>
</dbReference>
<feature type="domain" description="Glutathione S-transferase UstS-like C-terminal" evidence="1">
    <location>
        <begin position="65"/>
        <end position="200"/>
    </location>
</feature>
<dbReference type="InterPro" id="IPR036282">
    <property type="entry name" value="Glutathione-S-Trfase_C_sf"/>
</dbReference>
<dbReference type="EMBL" id="KQ085980">
    <property type="protein sequence ID" value="KLO12307.1"/>
    <property type="molecule type" value="Genomic_DNA"/>
</dbReference>
<reference evidence="2 3" key="1">
    <citation type="submission" date="2015-04" db="EMBL/GenBank/DDBJ databases">
        <title>Complete genome sequence of Schizopora paradoxa KUC8140, a cosmopolitan wood degrader in East Asia.</title>
        <authorList>
            <consortium name="DOE Joint Genome Institute"/>
            <person name="Min B."/>
            <person name="Park H."/>
            <person name="Jang Y."/>
            <person name="Kim J.-J."/>
            <person name="Kim K.H."/>
            <person name="Pangilinan J."/>
            <person name="Lipzen A."/>
            <person name="Riley R."/>
            <person name="Grigoriev I.V."/>
            <person name="Spatafora J.W."/>
            <person name="Choi I.-G."/>
        </authorList>
    </citation>
    <scope>NUCLEOTIDE SEQUENCE [LARGE SCALE GENOMIC DNA]</scope>
    <source>
        <strain evidence="2 3">KUC8140</strain>
    </source>
</reference>
<dbReference type="InParanoid" id="A0A0H2RKZ0"/>
<evidence type="ECO:0000259" key="1">
    <source>
        <dbReference type="Pfam" id="PF22041"/>
    </source>
</evidence>
<evidence type="ECO:0000313" key="3">
    <source>
        <dbReference type="Proteomes" id="UP000053477"/>
    </source>
</evidence>
<dbReference type="Proteomes" id="UP000053477">
    <property type="component" value="Unassembled WGS sequence"/>
</dbReference>
<dbReference type="AlphaFoldDB" id="A0A0H2RKZ0"/>
<accession>A0A0H2RKZ0</accession>
<name>A0A0H2RKZ0_9AGAM</name>
<gene>
    <name evidence="2" type="ORF">SCHPADRAFT_905209</name>
</gene>
<protein>
    <recommendedName>
        <fullName evidence="1">Glutathione S-transferase UstS-like C-terminal domain-containing protein</fullName>
    </recommendedName>
</protein>
<proteinExistence type="predicted"/>
<dbReference type="InterPro" id="IPR036249">
    <property type="entry name" value="Thioredoxin-like_sf"/>
</dbReference>
<evidence type="ECO:0000313" key="2">
    <source>
        <dbReference type="EMBL" id="KLO12307.1"/>
    </source>
</evidence>
<dbReference type="Pfam" id="PF22041">
    <property type="entry name" value="GST_C_7"/>
    <property type="match status" value="1"/>
</dbReference>
<dbReference type="InterPro" id="IPR054416">
    <property type="entry name" value="GST_UstS-like_C"/>
</dbReference>
<organism evidence="2 3">
    <name type="scientific">Schizopora paradoxa</name>
    <dbReference type="NCBI Taxonomy" id="27342"/>
    <lineage>
        <taxon>Eukaryota</taxon>
        <taxon>Fungi</taxon>
        <taxon>Dikarya</taxon>
        <taxon>Basidiomycota</taxon>
        <taxon>Agaricomycotina</taxon>
        <taxon>Agaricomycetes</taxon>
        <taxon>Hymenochaetales</taxon>
        <taxon>Schizoporaceae</taxon>
        <taxon>Schizopora</taxon>
    </lineage>
</organism>